<gene>
    <name evidence="2" type="ORF">DWY99_04445</name>
</gene>
<dbReference type="Pfam" id="PF20369">
    <property type="entry name" value="DUF6664"/>
    <property type="match status" value="1"/>
</dbReference>
<evidence type="ECO:0000259" key="1">
    <source>
        <dbReference type="Pfam" id="PF20369"/>
    </source>
</evidence>
<name>A0A412AYJ2_9FIRM</name>
<comment type="caution">
    <text evidence="2">The sequence shown here is derived from an EMBL/GenBank/DDBJ whole genome shotgun (WGS) entry which is preliminary data.</text>
</comment>
<feature type="domain" description="DUF6664" evidence="1">
    <location>
        <begin position="16"/>
        <end position="104"/>
    </location>
</feature>
<reference evidence="2 3" key="1">
    <citation type="submission" date="2018-08" db="EMBL/GenBank/DDBJ databases">
        <title>A genome reference for cultivated species of the human gut microbiota.</title>
        <authorList>
            <person name="Zou Y."/>
            <person name="Xue W."/>
            <person name="Luo G."/>
        </authorList>
    </citation>
    <scope>NUCLEOTIDE SEQUENCE [LARGE SCALE GENOMIC DNA]</scope>
    <source>
        <strain evidence="2 3">AF28-26</strain>
    </source>
</reference>
<dbReference type="Proteomes" id="UP000284751">
    <property type="component" value="Unassembled WGS sequence"/>
</dbReference>
<accession>A0A412AYJ2</accession>
<organism evidence="2 3">
    <name type="scientific">[Clostridium] leptum</name>
    <dbReference type="NCBI Taxonomy" id="1535"/>
    <lineage>
        <taxon>Bacteria</taxon>
        <taxon>Bacillati</taxon>
        <taxon>Bacillota</taxon>
        <taxon>Clostridia</taxon>
        <taxon>Eubacteriales</taxon>
        <taxon>Oscillospiraceae</taxon>
        <taxon>Oscillospiraceae incertae sedis</taxon>
    </lineage>
</organism>
<dbReference type="InterPro" id="IPR046605">
    <property type="entry name" value="DUF6664"/>
</dbReference>
<proteinExistence type="predicted"/>
<dbReference type="AlphaFoldDB" id="A0A412AYJ2"/>
<evidence type="ECO:0000313" key="3">
    <source>
        <dbReference type="Proteomes" id="UP000284751"/>
    </source>
</evidence>
<evidence type="ECO:0000313" key="2">
    <source>
        <dbReference type="EMBL" id="RGQ42452.1"/>
    </source>
</evidence>
<sequence length="107" mass="12663">MSKTYFDLPSRLERDFAEIDSKIVMNLYDTNNEYAQLQQQISDLTKKYPFIENVIEGEGEIHISNDEHEVLVQYFKLNRKLSDMERLHIYFCGHTDAVAYLKKIKAI</sequence>
<dbReference type="EMBL" id="QRTC01000011">
    <property type="protein sequence ID" value="RGQ42452.1"/>
    <property type="molecule type" value="Genomic_DNA"/>
</dbReference>
<protein>
    <recommendedName>
        <fullName evidence="1">DUF6664 domain-containing protein</fullName>
    </recommendedName>
</protein>